<accession>A0A2P2IRU6</accession>
<sequence>MEGPKSGKKFTMQVYGCSLDTICSIFLLHCNENIYCEKLELTSHEYIHLPLWIMVTCVALLCQS</sequence>
<proteinExistence type="predicted"/>
<dbReference type="AlphaFoldDB" id="A0A2P2IRU6"/>
<reference evidence="1" key="1">
    <citation type="submission" date="2018-02" db="EMBL/GenBank/DDBJ databases">
        <title>Rhizophora mucronata_Transcriptome.</title>
        <authorList>
            <person name="Meera S.P."/>
            <person name="Sreeshan A."/>
            <person name="Augustine A."/>
        </authorList>
    </citation>
    <scope>NUCLEOTIDE SEQUENCE</scope>
    <source>
        <tissue evidence="1">Leaf</tissue>
    </source>
</reference>
<dbReference type="EMBL" id="GGEC01003462">
    <property type="protein sequence ID" value="MBW83945.1"/>
    <property type="molecule type" value="Transcribed_RNA"/>
</dbReference>
<protein>
    <submittedName>
        <fullName evidence="1">Uncharacterized protein</fullName>
    </submittedName>
</protein>
<evidence type="ECO:0000313" key="1">
    <source>
        <dbReference type="EMBL" id="MBW83945.1"/>
    </source>
</evidence>
<name>A0A2P2IRU6_RHIMU</name>
<organism evidence="1">
    <name type="scientific">Rhizophora mucronata</name>
    <name type="common">Asiatic mangrove</name>
    <dbReference type="NCBI Taxonomy" id="61149"/>
    <lineage>
        <taxon>Eukaryota</taxon>
        <taxon>Viridiplantae</taxon>
        <taxon>Streptophyta</taxon>
        <taxon>Embryophyta</taxon>
        <taxon>Tracheophyta</taxon>
        <taxon>Spermatophyta</taxon>
        <taxon>Magnoliopsida</taxon>
        <taxon>eudicotyledons</taxon>
        <taxon>Gunneridae</taxon>
        <taxon>Pentapetalae</taxon>
        <taxon>rosids</taxon>
        <taxon>fabids</taxon>
        <taxon>Malpighiales</taxon>
        <taxon>Rhizophoraceae</taxon>
        <taxon>Rhizophora</taxon>
    </lineage>
</organism>